<dbReference type="PROSITE" id="PS51257">
    <property type="entry name" value="PROKAR_LIPOPROTEIN"/>
    <property type="match status" value="1"/>
</dbReference>
<evidence type="ECO:0000313" key="3">
    <source>
        <dbReference type="EMBL" id="BAM05404.1"/>
    </source>
</evidence>
<proteinExistence type="predicted"/>
<evidence type="ECO:0000313" key="4">
    <source>
        <dbReference type="Proteomes" id="UP000007881"/>
    </source>
</evidence>
<feature type="signal peptide" evidence="2">
    <location>
        <begin position="1"/>
        <end position="25"/>
    </location>
</feature>
<geneLocation type="plasmid" evidence="3 4">
    <name>pPSMK1</name>
</geneLocation>
<organism evidence="3 4">
    <name type="scientific">Phycisphaera mikurensis (strain NBRC 102666 / KCTC 22515 / FYK2301M01)</name>
    <dbReference type="NCBI Taxonomy" id="1142394"/>
    <lineage>
        <taxon>Bacteria</taxon>
        <taxon>Pseudomonadati</taxon>
        <taxon>Planctomycetota</taxon>
        <taxon>Phycisphaerae</taxon>
        <taxon>Phycisphaerales</taxon>
        <taxon>Phycisphaeraceae</taxon>
        <taxon>Phycisphaera</taxon>
    </lineage>
</organism>
<keyword evidence="2" id="KW-0732">Signal</keyword>
<reference evidence="3 4" key="1">
    <citation type="submission" date="2012-02" db="EMBL/GenBank/DDBJ databases">
        <title>Complete genome sequence of Phycisphaera mikurensis NBRC 102666.</title>
        <authorList>
            <person name="Ankai A."/>
            <person name="Hosoyama A."/>
            <person name="Terui Y."/>
            <person name="Sekine M."/>
            <person name="Fukai R."/>
            <person name="Kato Y."/>
            <person name="Nakamura S."/>
            <person name="Yamada-Narita S."/>
            <person name="Kawakoshi A."/>
            <person name="Fukunaga Y."/>
            <person name="Yamazaki S."/>
            <person name="Fujita N."/>
        </authorList>
    </citation>
    <scope>NUCLEOTIDE SEQUENCE [LARGE SCALE GENOMIC DNA]</scope>
    <source>
        <strain evidence="4">NBRC 102666 / KCTC 22515 / FYK2301M01</strain>
        <plasmid evidence="3 4">pPSMK1</plasmid>
    </source>
</reference>
<evidence type="ECO:0000256" key="2">
    <source>
        <dbReference type="SAM" id="SignalP"/>
    </source>
</evidence>
<dbReference type="RefSeq" id="WP_014438607.1">
    <property type="nucleotide sequence ID" value="NC_017081.1"/>
</dbReference>
<feature type="compositionally biased region" description="Low complexity" evidence="1">
    <location>
        <begin position="324"/>
        <end position="335"/>
    </location>
</feature>
<accession>I0IJG6</accession>
<protein>
    <submittedName>
        <fullName evidence="3">Putative efflux system outer membrane protein</fullName>
    </submittedName>
</protein>
<feature type="chain" id="PRO_5003628888" evidence="2">
    <location>
        <begin position="26"/>
        <end position="578"/>
    </location>
</feature>
<gene>
    <name evidence="3" type="ordered locus">PSMK_p00420</name>
</gene>
<dbReference type="Proteomes" id="UP000007881">
    <property type="component" value="Plasmid pPSMK1"/>
</dbReference>
<dbReference type="PANTHER" id="PTHR30203:SF24">
    <property type="entry name" value="BLR4935 PROTEIN"/>
    <property type="match status" value="1"/>
</dbReference>
<dbReference type="OrthoDB" id="257841at2"/>
<dbReference type="EMBL" id="AP012339">
    <property type="protein sequence ID" value="BAM05404.1"/>
    <property type="molecule type" value="Genomic_DNA"/>
</dbReference>
<dbReference type="PANTHER" id="PTHR30203">
    <property type="entry name" value="OUTER MEMBRANE CATION EFFLUX PROTEIN"/>
    <property type="match status" value="1"/>
</dbReference>
<feature type="region of interest" description="Disordered" evidence="1">
    <location>
        <begin position="291"/>
        <end position="367"/>
    </location>
</feature>
<dbReference type="AlphaFoldDB" id="I0IJG6"/>
<dbReference type="KEGG" id="phm:PSMK_p00420"/>
<name>I0IJG6_PHYMF</name>
<keyword evidence="3" id="KW-0614">Plasmid</keyword>
<dbReference type="Gene3D" id="1.20.1600.10">
    <property type="entry name" value="Outer membrane efflux proteins (OEP)"/>
    <property type="match status" value="2"/>
</dbReference>
<dbReference type="SUPFAM" id="SSF56954">
    <property type="entry name" value="Outer membrane efflux proteins (OEP)"/>
    <property type="match status" value="1"/>
</dbReference>
<dbReference type="eggNOG" id="COG1538">
    <property type="taxonomic scope" value="Bacteria"/>
</dbReference>
<sequence>MKQLLFTTTALALAASACTSAPRDAGFGDVADTAKTRGGVSPAWTRTPDADREADRIVRETLAQPLTAEAVVRVAILHNRDLQAVYEELGISRGQLIQAGLPDNPVFVWDTWFFNAGTSFEGALFQNLISVFTIPLRREIQGEQFEAAKRRVAAAVLATIGDARRAYVTFLTQRQLVDMERAVVTATEASYLTAERLRQAGNVPQLTVLRERALYEESKLQLNVALEQLAAAREALNQVMSLSGSMTTWTVPAGWSPVGPPAATVAAGEARPGVTGLEPGDTTVLELDKVAKVPGPTPTPMADTPLDAARKLAGPPRADNLSTPPGSGTADAASPAPDPAMPDLSWLGALSEPGGAGLPDPLVPSQERSEAVERRIVERSLVLSGQRHLIEAQATRLKLRNILALFPFLNVGITTEKGAGSSEFGLGPSVATPIPVFDLGQGIRPEEASRLRQRLETFLSTATSLRSLARTAEVRLQTTRERAAYLRDVVLPLHASLVAESQLQYNAMALTPFDLLLAKRQQIAAGRAYLLTLRAYWLAYADLQQLLDGSVPPMPGAPGLFVGPVLAPMPTVPAMGMN</sequence>
<evidence type="ECO:0000256" key="1">
    <source>
        <dbReference type="SAM" id="MobiDB-lite"/>
    </source>
</evidence>
<dbReference type="GO" id="GO:0015562">
    <property type="term" value="F:efflux transmembrane transporter activity"/>
    <property type="evidence" value="ECO:0007669"/>
    <property type="project" value="InterPro"/>
</dbReference>
<dbReference type="InterPro" id="IPR010131">
    <property type="entry name" value="MdtP/NodT-like"/>
</dbReference>
<keyword evidence="4" id="KW-1185">Reference proteome</keyword>
<dbReference type="HOGENOM" id="CLU_043115_0_0_0"/>